<dbReference type="AlphaFoldDB" id="A0A6C0HD99"/>
<name>A0A6C0HD99_9ZZZZ</name>
<accession>A0A6C0HD99</accession>
<dbReference type="SMART" id="SM00507">
    <property type="entry name" value="HNHc"/>
    <property type="match status" value="1"/>
</dbReference>
<dbReference type="InterPro" id="IPR003647">
    <property type="entry name" value="Intron_nuc_1_rpt"/>
</dbReference>
<feature type="domain" description="HNH nuclease" evidence="1">
    <location>
        <begin position="280"/>
        <end position="335"/>
    </location>
</feature>
<proteinExistence type="predicted"/>
<reference evidence="2" key="1">
    <citation type="journal article" date="2020" name="Nature">
        <title>Giant virus diversity and host interactions through global metagenomics.</title>
        <authorList>
            <person name="Schulz F."/>
            <person name="Roux S."/>
            <person name="Paez-Espino D."/>
            <person name="Jungbluth S."/>
            <person name="Walsh D.A."/>
            <person name="Denef V.J."/>
            <person name="McMahon K.D."/>
            <person name="Konstantinidis K.T."/>
            <person name="Eloe-Fadrosh E.A."/>
            <person name="Kyrpides N.C."/>
            <person name="Woyke T."/>
        </authorList>
    </citation>
    <scope>NUCLEOTIDE SEQUENCE</scope>
    <source>
        <strain evidence="2">GVMAG-M-3300023179-92</strain>
    </source>
</reference>
<dbReference type="Pfam" id="PF13392">
    <property type="entry name" value="HNH_3"/>
    <property type="match status" value="1"/>
</dbReference>
<sequence>MNSSLNYYIEKLTKDIETYTINTMSFKEQKQAELHNEINAYFKDKGYILLKSLKDITAKRQPLHYTCCCGTEKHKAFKEILRRNCRECNNQKLTKVSDDFSVCPKDIIGEKWAQIEGGFISDKGRACNTFGKLLTIEERGRYYLNGKLQYITILMANAFKIPNYELLEGKESKYIVRNKCLSSLIPTLKDIYIGTREEVGKENGQLSRKSDEFKEKMQMDLVKHLEKFKYKTLEELPNYLIFEDGNIYNNNKGSGNNRFLTFSKTSKKFKSKQYYLLCTEENKQYVHRLVCYAFHPIDRKTKLKDYDDLQVNHIDGNTLNNHKDNLEWSTKSQNMQHAYDTGLNKKVRAVIQYDLENNFIAEFESIAKAARETKFAEHQIREVAKGRAKPTEYLWKYKDESKNEEFSKKYASKLKNNKRKIEMEEEVELVFED</sequence>
<dbReference type="InterPro" id="IPR044925">
    <property type="entry name" value="His-Me_finger_sf"/>
</dbReference>
<dbReference type="SMART" id="SM00497">
    <property type="entry name" value="IENR1"/>
    <property type="match status" value="1"/>
</dbReference>
<protein>
    <recommendedName>
        <fullName evidence="1">HNH nuclease domain-containing protein</fullName>
    </recommendedName>
</protein>
<organism evidence="2">
    <name type="scientific">viral metagenome</name>
    <dbReference type="NCBI Taxonomy" id="1070528"/>
    <lineage>
        <taxon>unclassified sequences</taxon>
        <taxon>metagenomes</taxon>
        <taxon>organismal metagenomes</taxon>
    </lineage>
</organism>
<dbReference type="SUPFAM" id="SSF54060">
    <property type="entry name" value="His-Me finger endonucleases"/>
    <property type="match status" value="1"/>
</dbReference>
<dbReference type="InterPro" id="IPR003615">
    <property type="entry name" value="HNH_nuc"/>
</dbReference>
<dbReference type="Gene3D" id="1.10.10.10">
    <property type="entry name" value="Winged helix-like DNA-binding domain superfamily/Winged helix DNA-binding domain"/>
    <property type="match status" value="1"/>
</dbReference>
<dbReference type="Pfam" id="PF07453">
    <property type="entry name" value="NUMOD1"/>
    <property type="match status" value="1"/>
</dbReference>
<evidence type="ECO:0000259" key="1">
    <source>
        <dbReference type="SMART" id="SM00507"/>
    </source>
</evidence>
<dbReference type="InterPro" id="IPR036388">
    <property type="entry name" value="WH-like_DNA-bd_sf"/>
</dbReference>
<dbReference type="Gene3D" id="3.90.75.20">
    <property type="match status" value="1"/>
</dbReference>
<evidence type="ECO:0000313" key="2">
    <source>
        <dbReference type="EMBL" id="QHT78612.1"/>
    </source>
</evidence>
<dbReference type="InterPro" id="IPR010896">
    <property type="entry name" value="NUMOD1"/>
</dbReference>
<dbReference type="EMBL" id="MN739934">
    <property type="protein sequence ID" value="QHT78612.1"/>
    <property type="molecule type" value="Genomic_DNA"/>
</dbReference>